<accession>A0A6L5C0A2</accession>
<dbReference type="GO" id="GO:0000271">
    <property type="term" value="P:polysaccharide biosynthetic process"/>
    <property type="evidence" value="ECO:0007669"/>
    <property type="project" value="TreeGrafter"/>
</dbReference>
<organism evidence="3 4">
    <name type="scientific">Pseudomonas frederiksbergensis</name>
    <dbReference type="NCBI Taxonomy" id="104087"/>
    <lineage>
        <taxon>Bacteria</taxon>
        <taxon>Pseudomonadati</taxon>
        <taxon>Pseudomonadota</taxon>
        <taxon>Gammaproteobacteria</taxon>
        <taxon>Pseudomonadales</taxon>
        <taxon>Pseudomonadaceae</taxon>
        <taxon>Pseudomonas</taxon>
    </lineage>
</organism>
<feature type="transmembrane region" description="Helical" evidence="1">
    <location>
        <begin position="44"/>
        <end position="63"/>
    </location>
</feature>
<evidence type="ECO:0000256" key="1">
    <source>
        <dbReference type="SAM" id="Phobius"/>
    </source>
</evidence>
<keyword evidence="1" id="KW-1133">Transmembrane helix</keyword>
<dbReference type="Pfam" id="PF01757">
    <property type="entry name" value="Acyl_transf_3"/>
    <property type="match status" value="1"/>
</dbReference>
<sequence length="385" mass="43731">MVSASSASIETLKPLTSLRFFAAFMIVVLHSLMFWSWFSGAPQTLTHGVSFFFVLSGFILTHVYTSKQITSYFGFIRDRLSRLWPVHLFALCFLVLFVRYDYVTFNGEGFFDRSVQLALNLTLMQSIFPFEKILFSWNSVSWSISTELFFYLAFPFLVIGIKKNWSVKLLVSAMASVFYVFVMMKFAETSMGKDAGVVITYAAYANPIFRGFEFCLGMSLWVVWDKYIRHYNASFAFWSLVESAALIFTVWWIFYGAQLLIGSTSSFVLVNVITNNMGSCWVFAILIAVVASGRGVVGLILSNRVLVYLGEISFSIYMLHLVLMKIFAFSFVPELPVTPLMYFSALLFLASCSYFMIEKPAQRLLKSRSKSRSEGKTSTEAQLVG</sequence>
<dbReference type="PANTHER" id="PTHR23028:SF131">
    <property type="entry name" value="BLR2367 PROTEIN"/>
    <property type="match status" value="1"/>
</dbReference>
<gene>
    <name evidence="3" type="ORF">FX983_01997</name>
</gene>
<feature type="transmembrane region" description="Helical" evidence="1">
    <location>
        <begin position="314"/>
        <end position="333"/>
    </location>
</feature>
<comment type="caution">
    <text evidence="3">The sequence shown here is derived from an EMBL/GenBank/DDBJ whole genome shotgun (WGS) entry which is preliminary data.</text>
</comment>
<evidence type="ECO:0000313" key="4">
    <source>
        <dbReference type="Proteomes" id="UP000475265"/>
    </source>
</evidence>
<dbReference type="PANTHER" id="PTHR23028">
    <property type="entry name" value="ACETYLTRANSFERASE"/>
    <property type="match status" value="1"/>
</dbReference>
<reference evidence="3 4" key="1">
    <citation type="submission" date="2019-12" db="EMBL/GenBank/DDBJ databases">
        <title>Endophytic bacteria associated with Panax ginseng seedlings.</title>
        <authorList>
            <person name="Park J.M."/>
            <person name="Shin R."/>
            <person name="Jo S.H."/>
        </authorList>
    </citation>
    <scope>NUCLEOTIDE SEQUENCE [LARGE SCALE GENOMIC DNA]</scope>
    <source>
        <strain evidence="3 4">PgKB32</strain>
    </source>
</reference>
<dbReference type="RefSeq" id="WP_163909338.1">
    <property type="nucleotide sequence ID" value="NZ_JAAAXX010000001.1"/>
</dbReference>
<proteinExistence type="predicted"/>
<feature type="transmembrane region" description="Helical" evidence="1">
    <location>
        <begin position="339"/>
        <end position="357"/>
    </location>
</feature>
<evidence type="ECO:0000259" key="2">
    <source>
        <dbReference type="Pfam" id="PF01757"/>
    </source>
</evidence>
<name>A0A6L5C0A2_9PSED</name>
<feature type="transmembrane region" description="Helical" evidence="1">
    <location>
        <begin position="83"/>
        <end position="100"/>
    </location>
</feature>
<feature type="transmembrane region" description="Helical" evidence="1">
    <location>
        <begin position="140"/>
        <end position="160"/>
    </location>
</feature>
<dbReference type="GO" id="GO:0016747">
    <property type="term" value="F:acyltransferase activity, transferring groups other than amino-acyl groups"/>
    <property type="evidence" value="ECO:0007669"/>
    <property type="project" value="InterPro"/>
</dbReference>
<dbReference type="GO" id="GO:0016020">
    <property type="term" value="C:membrane"/>
    <property type="evidence" value="ECO:0007669"/>
    <property type="project" value="TreeGrafter"/>
</dbReference>
<feature type="transmembrane region" description="Helical" evidence="1">
    <location>
        <begin position="167"/>
        <end position="187"/>
    </location>
</feature>
<feature type="transmembrane region" description="Helical" evidence="1">
    <location>
        <begin position="207"/>
        <end position="224"/>
    </location>
</feature>
<feature type="transmembrane region" description="Helical" evidence="1">
    <location>
        <begin position="20"/>
        <end position="38"/>
    </location>
</feature>
<feature type="domain" description="Acyltransferase 3" evidence="2">
    <location>
        <begin position="17"/>
        <end position="349"/>
    </location>
</feature>
<dbReference type="AlphaFoldDB" id="A0A6L5C0A2"/>
<dbReference type="Proteomes" id="UP000475265">
    <property type="component" value="Unassembled WGS sequence"/>
</dbReference>
<keyword evidence="1" id="KW-0472">Membrane</keyword>
<feature type="transmembrane region" description="Helical" evidence="1">
    <location>
        <begin position="281"/>
        <end position="302"/>
    </location>
</feature>
<evidence type="ECO:0000313" key="3">
    <source>
        <dbReference type="EMBL" id="KAF2394018.1"/>
    </source>
</evidence>
<dbReference type="InterPro" id="IPR002656">
    <property type="entry name" value="Acyl_transf_3_dom"/>
</dbReference>
<feature type="transmembrane region" description="Helical" evidence="1">
    <location>
        <begin position="236"/>
        <end position="261"/>
    </location>
</feature>
<dbReference type="EMBL" id="JAAAXX010000001">
    <property type="protein sequence ID" value="KAF2394018.1"/>
    <property type="molecule type" value="Genomic_DNA"/>
</dbReference>
<dbReference type="InterPro" id="IPR050879">
    <property type="entry name" value="Acyltransferase_3"/>
</dbReference>
<keyword evidence="1" id="KW-0812">Transmembrane</keyword>
<protein>
    <recommendedName>
        <fullName evidence="2">Acyltransferase 3 domain-containing protein</fullName>
    </recommendedName>
</protein>